<organism evidence="1">
    <name type="scientific">Salvia splendens</name>
    <name type="common">Scarlet sage</name>
    <dbReference type="NCBI Taxonomy" id="180675"/>
    <lineage>
        <taxon>Eukaryota</taxon>
        <taxon>Viridiplantae</taxon>
        <taxon>Streptophyta</taxon>
        <taxon>Embryophyta</taxon>
        <taxon>Tracheophyta</taxon>
        <taxon>Spermatophyta</taxon>
        <taxon>Magnoliopsida</taxon>
        <taxon>eudicotyledons</taxon>
        <taxon>Gunneridae</taxon>
        <taxon>Pentapetalae</taxon>
        <taxon>asterids</taxon>
        <taxon>lamiids</taxon>
        <taxon>Lamiales</taxon>
        <taxon>Lamiaceae</taxon>
        <taxon>Nepetoideae</taxon>
        <taxon>Mentheae</taxon>
        <taxon>Salviinae</taxon>
        <taxon>Salvia</taxon>
        <taxon>Salvia subgen. Calosphace</taxon>
        <taxon>core Calosphace</taxon>
    </lineage>
</organism>
<evidence type="ECO:0000313" key="2">
    <source>
        <dbReference type="Proteomes" id="UP000298416"/>
    </source>
</evidence>
<dbReference type="AlphaFoldDB" id="A0A8X9A2C3"/>
<name>A0A8X9A2C3_SALSN</name>
<protein>
    <submittedName>
        <fullName evidence="1">Uncharacterized protein</fullName>
    </submittedName>
</protein>
<sequence>MINEYENMIRKEYIRSGERITWQNGRVGLGVIFRDEKGVDVFACKTELRVAGSTSLIRGLNGDVDLDPYIEVVKDDILAIARRVGVIDFQFIYPYSL</sequence>
<gene>
    <name evidence="1" type="ORF">SASPL_109977</name>
</gene>
<dbReference type="Proteomes" id="UP000298416">
    <property type="component" value="Unassembled WGS sequence"/>
</dbReference>
<proteinExistence type="predicted"/>
<reference evidence="1" key="2">
    <citation type="submission" date="2020-08" db="EMBL/GenBank/DDBJ databases">
        <title>Plant Genome Project.</title>
        <authorList>
            <person name="Zhang R.-G."/>
        </authorList>
    </citation>
    <scope>NUCLEOTIDE SEQUENCE</scope>
    <source>
        <strain evidence="1">Huo1</strain>
        <tissue evidence="1">Leaf</tissue>
    </source>
</reference>
<accession>A0A8X9A2C3</accession>
<keyword evidence="2" id="KW-1185">Reference proteome</keyword>
<dbReference type="EMBL" id="PNBA02000004">
    <property type="protein sequence ID" value="KAG6425773.1"/>
    <property type="molecule type" value="Genomic_DNA"/>
</dbReference>
<evidence type="ECO:0000313" key="1">
    <source>
        <dbReference type="EMBL" id="KAG6425773.1"/>
    </source>
</evidence>
<comment type="caution">
    <text evidence="1">The sequence shown here is derived from an EMBL/GenBank/DDBJ whole genome shotgun (WGS) entry which is preliminary data.</text>
</comment>
<reference evidence="1" key="1">
    <citation type="submission" date="2018-01" db="EMBL/GenBank/DDBJ databases">
        <authorList>
            <person name="Mao J.F."/>
        </authorList>
    </citation>
    <scope>NUCLEOTIDE SEQUENCE</scope>
    <source>
        <strain evidence="1">Huo1</strain>
        <tissue evidence="1">Leaf</tissue>
    </source>
</reference>